<keyword evidence="5 7" id="KW-1133">Transmembrane helix</keyword>
<keyword evidence="2" id="KW-1003">Cell membrane</keyword>
<name>A0A381WVQ4_9ZZZZ</name>
<dbReference type="InterPro" id="IPR007227">
    <property type="entry name" value="Cell_shape_determining_MreD"/>
</dbReference>
<evidence type="ECO:0000256" key="3">
    <source>
        <dbReference type="ARBA" id="ARBA00022692"/>
    </source>
</evidence>
<dbReference type="AlphaFoldDB" id="A0A381WVQ4"/>
<evidence type="ECO:0000256" key="4">
    <source>
        <dbReference type="ARBA" id="ARBA00022960"/>
    </source>
</evidence>
<evidence type="ECO:0000256" key="1">
    <source>
        <dbReference type="ARBA" id="ARBA00004651"/>
    </source>
</evidence>
<organism evidence="8">
    <name type="scientific">marine metagenome</name>
    <dbReference type="NCBI Taxonomy" id="408172"/>
    <lineage>
        <taxon>unclassified sequences</taxon>
        <taxon>metagenomes</taxon>
        <taxon>ecological metagenomes</taxon>
    </lineage>
</organism>
<protein>
    <recommendedName>
        <fullName evidence="9">Rod shape-determining protein MreD</fullName>
    </recommendedName>
</protein>
<proteinExistence type="predicted"/>
<evidence type="ECO:0000256" key="2">
    <source>
        <dbReference type="ARBA" id="ARBA00022475"/>
    </source>
</evidence>
<feature type="transmembrane region" description="Helical" evidence="7">
    <location>
        <begin position="82"/>
        <end position="105"/>
    </location>
</feature>
<accession>A0A381WVQ4</accession>
<feature type="transmembrane region" description="Helical" evidence="7">
    <location>
        <begin position="58"/>
        <end position="76"/>
    </location>
</feature>
<evidence type="ECO:0008006" key="9">
    <source>
        <dbReference type="Google" id="ProtNLM"/>
    </source>
</evidence>
<dbReference type="PANTHER" id="PTHR37484:SF1">
    <property type="entry name" value="ROD SHAPE-DETERMINING PROTEIN MRED"/>
    <property type="match status" value="1"/>
</dbReference>
<dbReference type="PIRSF" id="PIRSF018472">
    <property type="entry name" value="MreD_proteobac"/>
    <property type="match status" value="1"/>
</dbReference>
<keyword evidence="4" id="KW-0133">Cell shape</keyword>
<evidence type="ECO:0000313" key="8">
    <source>
        <dbReference type="EMBL" id="SVA56351.1"/>
    </source>
</evidence>
<keyword evidence="3 7" id="KW-0812">Transmembrane</keyword>
<reference evidence="8" key="1">
    <citation type="submission" date="2018-05" db="EMBL/GenBank/DDBJ databases">
        <authorList>
            <person name="Lanie J.A."/>
            <person name="Ng W.-L."/>
            <person name="Kazmierczak K.M."/>
            <person name="Andrzejewski T.M."/>
            <person name="Davidsen T.M."/>
            <person name="Wayne K.J."/>
            <person name="Tettelin H."/>
            <person name="Glass J.I."/>
            <person name="Rusch D."/>
            <person name="Podicherti R."/>
            <person name="Tsui H.-C.T."/>
            <person name="Winkler M.E."/>
        </authorList>
    </citation>
    <scope>NUCLEOTIDE SEQUENCE</scope>
</reference>
<comment type="subcellular location">
    <subcellularLocation>
        <location evidence="1">Cell membrane</location>
        <topology evidence="1">Multi-pass membrane protein</topology>
    </subcellularLocation>
</comment>
<evidence type="ECO:0000256" key="7">
    <source>
        <dbReference type="SAM" id="Phobius"/>
    </source>
</evidence>
<dbReference type="InterPro" id="IPR026034">
    <property type="entry name" value="MreD_proteobac"/>
</dbReference>
<dbReference type="PANTHER" id="PTHR37484">
    <property type="entry name" value="ROD SHAPE-DETERMINING PROTEIN MRED"/>
    <property type="match status" value="1"/>
</dbReference>
<sequence length="144" mass="16430">MIASSLLVIPLPDNLAFIRIPWLPLSVIFFSIMTPSFFGILSAWFIGFIADLLQGDMLGQNAVALSVIAYLSYRFHLQIRVFPIWQMMITVLLLLSLNELILLWVKGISGQIFFNYTRWIAIIIGALIWPIFMTLLLNIKSKVN</sequence>
<evidence type="ECO:0000256" key="5">
    <source>
        <dbReference type="ARBA" id="ARBA00022989"/>
    </source>
</evidence>
<dbReference type="Pfam" id="PF04093">
    <property type="entry name" value="MreD"/>
    <property type="match status" value="1"/>
</dbReference>
<keyword evidence="6 7" id="KW-0472">Membrane</keyword>
<feature type="transmembrane region" description="Helical" evidence="7">
    <location>
        <begin position="20"/>
        <end position="46"/>
    </location>
</feature>
<dbReference type="GO" id="GO:0008360">
    <property type="term" value="P:regulation of cell shape"/>
    <property type="evidence" value="ECO:0007669"/>
    <property type="project" value="UniProtKB-KW"/>
</dbReference>
<gene>
    <name evidence="8" type="ORF">METZ01_LOCUS109205</name>
</gene>
<evidence type="ECO:0000256" key="6">
    <source>
        <dbReference type="ARBA" id="ARBA00023136"/>
    </source>
</evidence>
<dbReference type="EMBL" id="UINC01012979">
    <property type="protein sequence ID" value="SVA56351.1"/>
    <property type="molecule type" value="Genomic_DNA"/>
</dbReference>
<dbReference type="NCBIfam" id="TIGR03426">
    <property type="entry name" value="shape_MreD"/>
    <property type="match status" value="1"/>
</dbReference>
<feature type="transmembrane region" description="Helical" evidence="7">
    <location>
        <begin position="117"/>
        <end position="139"/>
    </location>
</feature>
<dbReference type="GO" id="GO:0005886">
    <property type="term" value="C:plasma membrane"/>
    <property type="evidence" value="ECO:0007669"/>
    <property type="project" value="UniProtKB-SubCell"/>
</dbReference>